<dbReference type="EMBL" id="BRYA01000008">
    <property type="protein sequence ID" value="GMI31388.1"/>
    <property type="molecule type" value="Genomic_DNA"/>
</dbReference>
<comment type="caution">
    <text evidence="2">The sequence shown here is derived from an EMBL/GenBank/DDBJ whole genome shotgun (WGS) entry which is preliminary data.</text>
</comment>
<dbReference type="Proteomes" id="UP001165065">
    <property type="component" value="Unassembled WGS sequence"/>
</dbReference>
<evidence type="ECO:0000313" key="2">
    <source>
        <dbReference type="EMBL" id="GMI31388.1"/>
    </source>
</evidence>
<keyword evidence="1" id="KW-0472">Membrane</keyword>
<accession>A0A9W7G431</accession>
<proteinExistence type="predicted"/>
<protein>
    <submittedName>
        <fullName evidence="2">Uncharacterized protein</fullName>
    </submittedName>
</protein>
<dbReference type="AlphaFoldDB" id="A0A9W7G431"/>
<sequence>MIGFFPMYLAGGFGIEFPLIGFPELDTSYSSSGWVQMSHLMTGCLMIGAALSEIRGEMSLATFMHYHWALSLALLKWQLGPTSTTLGSAMFLLPHFFTLWSTAMYVGGKGETKNKKTR</sequence>
<gene>
    <name evidence="2" type="ORF">TrCOL_g836</name>
</gene>
<keyword evidence="1" id="KW-0812">Transmembrane</keyword>
<keyword evidence="1" id="KW-1133">Transmembrane helix</keyword>
<organism evidence="2 3">
    <name type="scientific">Triparma columacea</name>
    <dbReference type="NCBI Taxonomy" id="722753"/>
    <lineage>
        <taxon>Eukaryota</taxon>
        <taxon>Sar</taxon>
        <taxon>Stramenopiles</taxon>
        <taxon>Ochrophyta</taxon>
        <taxon>Bolidophyceae</taxon>
        <taxon>Parmales</taxon>
        <taxon>Triparmaceae</taxon>
        <taxon>Triparma</taxon>
    </lineage>
</organism>
<reference evidence="3" key="1">
    <citation type="journal article" date="2023" name="Commun. Biol.">
        <title>Genome analysis of Parmales, the sister group of diatoms, reveals the evolutionary specialization of diatoms from phago-mixotrophs to photoautotrophs.</title>
        <authorList>
            <person name="Ban H."/>
            <person name="Sato S."/>
            <person name="Yoshikawa S."/>
            <person name="Yamada K."/>
            <person name="Nakamura Y."/>
            <person name="Ichinomiya M."/>
            <person name="Sato N."/>
            <person name="Blanc-Mathieu R."/>
            <person name="Endo H."/>
            <person name="Kuwata A."/>
            <person name="Ogata H."/>
        </authorList>
    </citation>
    <scope>NUCLEOTIDE SEQUENCE [LARGE SCALE GENOMIC DNA]</scope>
</reference>
<name>A0A9W7G431_9STRA</name>
<feature type="transmembrane region" description="Helical" evidence="1">
    <location>
        <begin position="86"/>
        <end position="108"/>
    </location>
</feature>
<evidence type="ECO:0000256" key="1">
    <source>
        <dbReference type="SAM" id="Phobius"/>
    </source>
</evidence>
<keyword evidence="3" id="KW-1185">Reference proteome</keyword>
<evidence type="ECO:0000313" key="3">
    <source>
        <dbReference type="Proteomes" id="UP001165065"/>
    </source>
</evidence>